<organism evidence="2 3">
    <name type="scientific">Methylomonas koyamae</name>
    <dbReference type="NCBI Taxonomy" id="702114"/>
    <lineage>
        <taxon>Bacteria</taxon>
        <taxon>Pseudomonadati</taxon>
        <taxon>Pseudomonadota</taxon>
        <taxon>Gammaproteobacteria</taxon>
        <taxon>Methylococcales</taxon>
        <taxon>Methylococcaceae</taxon>
        <taxon>Methylomonas</taxon>
    </lineage>
</organism>
<proteinExistence type="predicted"/>
<dbReference type="AlphaFoldDB" id="A0A177N3L0"/>
<comment type="caution">
    <text evidence="2">The sequence shown here is derived from an EMBL/GenBank/DDBJ whole genome shotgun (WGS) entry which is preliminary data.</text>
</comment>
<feature type="domain" description="DUF927" evidence="1">
    <location>
        <begin position="19"/>
        <end position="296"/>
    </location>
</feature>
<dbReference type="InterPro" id="IPR009270">
    <property type="entry name" value="DUF927"/>
</dbReference>
<evidence type="ECO:0000259" key="1">
    <source>
        <dbReference type="Pfam" id="PF06048"/>
    </source>
</evidence>
<name>A0A177N3L0_9GAMM</name>
<dbReference type="Proteomes" id="UP000077857">
    <property type="component" value="Unassembled WGS sequence"/>
</dbReference>
<evidence type="ECO:0000313" key="2">
    <source>
        <dbReference type="EMBL" id="OAI12063.1"/>
    </source>
</evidence>
<accession>A0A177N3L0</accession>
<gene>
    <name evidence="2" type="ORF">A1507_19230</name>
</gene>
<evidence type="ECO:0000313" key="3">
    <source>
        <dbReference type="Proteomes" id="UP000077857"/>
    </source>
</evidence>
<dbReference type="EMBL" id="LUUJ01000113">
    <property type="protein sequence ID" value="OAI12063.1"/>
    <property type="molecule type" value="Genomic_DNA"/>
</dbReference>
<dbReference type="Pfam" id="PF06048">
    <property type="entry name" value="DUF927"/>
    <property type="match status" value="1"/>
</dbReference>
<reference evidence="2 3" key="1">
    <citation type="submission" date="2016-03" db="EMBL/GenBank/DDBJ databases">
        <authorList>
            <person name="Ploux O."/>
        </authorList>
    </citation>
    <scope>NUCLEOTIDE SEQUENCE [LARGE SCALE GENOMIC DNA]</scope>
    <source>
        <strain evidence="2 3">R-45378</strain>
    </source>
</reference>
<sequence>MDLPCFLVRDDWFDLNGKRKPGVWFCYQSAAVGKPVTPTAIRICSPLYVAAVTHTEDGRYFGRLLRFLDTLGRWRQWAMPMELLRGSGEELRGELLAAGVEIEQRHRAKLADYLQWRVPDKVIFAALRTGWTTNGKTFVLPERILGDQDVYLQSDAIHQAASLRCGGEFLQWQQLAAMCICNSVLMVSICVALAGPLLNKAHQESGGIHWIGDTSTGKTTALVLAASVWGGEDFKRSWRATSNGMESVAVMLSDTCLCLDEINEADPQDIGAIVYCLGNGTGKTRANKIGAARQVQRWRLSILSTGERSISAAMQENGKQAKAGHLMRLLNIPVARRFGVFDELHQFGDGRALSDHFRTQCARHFGHAGVRFVEYLIQLGDADFASVLSQLETQFPCPDNQTARAASKFALYAMAGELAIEAGILPWPLGSALAACQAMYQQWMLARGSGLTEHRQILQNVSDFLLKHGDSKFTDKMNPQEKPRADRSGWYVDRAGERIYLFTSAALREAGGNFDFNRVLDALETAQWIVEHDQGKRSKKTAISGVGKLNLYWLQPNADEDHA</sequence>
<protein>
    <recommendedName>
        <fullName evidence="1">DUF927 domain-containing protein</fullName>
    </recommendedName>
</protein>